<dbReference type="AlphaFoldDB" id="A0AAD8A496"/>
<dbReference type="SUPFAM" id="SSF52047">
    <property type="entry name" value="RNI-like"/>
    <property type="match status" value="2"/>
</dbReference>
<sequence>MLSKKFLDEIPQRKSPLLLEELAFDAISTFVGNIMQRILLTHCTKRIVDLNCTEVFTTVTLDLSMLENYLHSNFPRVLAAKMTSHLLKGIGAIVDTVACSNDSFKTTGDTTCKHIVSQFIISSINAHLTCVDMSKEPYLIRKVLSENLNKIPKLEILSIRAYDKWNKSKNVILRNLCSLENLVCFNMKQDCTDDVIMTLVQNCRKLKSLIANGSVNLTNACIVSLLQLQDLEQLELCTTRITEVGYCHLFTKMAQNKNFNTDDDSSHGTPLKIVGCSLIKNGMLEILLKHSNLKVVSLSSLFCDLSLLKDLKFLEQLKLEGGHFLTDNIKGLIQEKGSSLYLLELFLIQDIDLQWLGKYCTELKNLSIRSCTFSSSIPLSGRSSKVVAFRKVEELVFYVQCTIEYIYFLLVNCINIRKVTVGLIKPVNDAFIADILSQNPMKQLEEFSVYFSDLTLKKCSAFNEKLSKFISSWWIRIMGNFSVRIEAIAW</sequence>
<accession>A0AAD8A496</accession>
<reference evidence="1" key="2">
    <citation type="submission" date="2023-05" db="EMBL/GenBank/DDBJ databases">
        <authorList>
            <person name="Fouks B."/>
        </authorList>
    </citation>
    <scope>NUCLEOTIDE SEQUENCE</scope>
    <source>
        <strain evidence="1">Stay&amp;Tobe</strain>
        <tissue evidence="1">Testes</tissue>
    </source>
</reference>
<keyword evidence="2" id="KW-1185">Reference proteome</keyword>
<dbReference type="Proteomes" id="UP001233999">
    <property type="component" value="Unassembled WGS sequence"/>
</dbReference>
<name>A0AAD8A496_DIPPU</name>
<reference evidence="1" key="1">
    <citation type="journal article" date="2023" name="IScience">
        <title>Live-bearing cockroach genome reveals convergent evolutionary mechanisms linked to viviparity in insects and beyond.</title>
        <authorList>
            <person name="Fouks B."/>
            <person name="Harrison M.C."/>
            <person name="Mikhailova A.A."/>
            <person name="Marchal E."/>
            <person name="English S."/>
            <person name="Carruthers M."/>
            <person name="Jennings E.C."/>
            <person name="Chiamaka E.L."/>
            <person name="Frigard R.A."/>
            <person name="Pippel M."/>
            <person name="Attardo G.M."/>
            <person name="Benoit J.B."/>
            <person name="Bornberg-Bauer E."/>
            <person name="Tobe S.S."/>
        </authorList>
    </citation>
    <scope>NUCLEOTIDE SEQUENCE</scope>
    <source>
        <strain evidence="1">Stay&amp;Tobe</strain>
    </source>
</reference>
<evidence type="ECO:0000313" key="2">
    <source>
        <dbReference type="Proteomes" id="UP001233999"/>
    </source>
</evidence>
<dbReference type="InterPro" id="IPR032675">
    <property type="entry name" value="LRR_dom_sf"/>
</dbReference>
<evidence type="ECO:0000313" key="1">
    <source>
        <dbReference type="EMBL" id="KAJ9591482.1"/>
    </source>
</evidence>
<comment type="caution">
    <text evidence="1">The sequence shown here is derived from an EMBL/GenBank/DDBJ whole genome shotgun (WGS) entry which is preliminary data.</text>
</comment>
<dbReference type="EMBL" id="JASPKZ010003867">
    <property type="protein sequence ID" value="KAJ9591482.1"/>
    <property type="molecule type" value="Genomic_DNA"/>
</dbReference>
<gene>
    <name evidence="1" type="ORF">L9F63_001968</name>
</gene>
<protein>
    <submittedName>
        <fullName evidence="1">Uncharacterized protein</fullName>
    </submittedName>
</protein>
<organism evidence="1 2">
    <name type="scientific">Diploptera punctata</name>
    <name type="common">Pacific beetle cockroach</name>
    <dbReference type="NCBI Taxonomy" id="6984"/>
    <lineage>
        <taxon>Eukaryota</taxon>
        <taxon>Metazoa</taxon>
        <taxon>Ecdysozoa</taxon>
        <taxon>Arthropoda</taxon>
        <taxon>Hexapoda</taxon>
        <taxon>Insecta</taxon>
        <taxon>Pterygota</taxon>
        <taxon>Neoptera</taxon>
        <taxon>Polyneoptera</taxon>
        <taxon>Dictyoptera</taxon>
        <taxon>Blattodea</taxon>
        <taxon>Blaberoidea</taxon>
        <taxon>Blaberidae</taxon>
        <taxon>Diplopterinae</taxon>
        <taxon>Diploptera</taxon>
    </lineage>
</organism>
<proteinExistence type="predicted"/>
<dbReference type="Gene3D" id="3.80.10.10">
    <property type="entry name" value="Ribonuclease Inhibitor"/>
    <property type="match status" value="2"/>
</dbReference>